<dbReference type="eggNOG" id="COG4733">
    <property type="taxonomic scope" value="Bacteria"/>
</dbReference>
<dbReference type="InterPro" id="IPR013320">
    <property type="entry name" value="ConA-like_dom_sf"/>
</dbReference>
<gene>
    <name evidence="2" type="ordered locus">Slin_4268</name>
</gene>
<reference evidence="2 3" key="1">
    <citation type="journal article" date="2010" name="Stand. Genomic Sci.">
        <title>Complete genome sequence of Spirosoma linguale type strain (1).</title>
        <authorList>
            <person name="Lail K."/>
            <person name="Sikorski J."/>
            <person name="Saunders E."/>
            <person name="Lapidus A."/>
            <person name="Glavina Del Rio T."/>
            <person name="Copeland A."/>
            <person name="Tice H."/>
            <person name="Cheng J.-F."/>
            <person name="Lucas S."/>
            <person name="Nolan M."/>
            <person name="Bruce D."/>
            <person name="Goodwin L."/>
            <person name="Pitluck S."/>
            <person name="Ivanova N."/>
            <person name="Mavromatis K."/>
            <person name="Ovchinnikova G."/>
            <person name="Pati A."/>
            <person name="Chen A."/>
            <person name="Palaniappan K."/>
            <person name="Land M."/>
            <person name="Hauser L."/>
            <person name="Chang Y.-J."/>
            <person name="Jeffries C.D."/>
            <person name="Chain P."/>
            <person name="Brettin T."/>
            <person name="Detter J.C."/>
            <person name="Schuetze A."/>
            <person name="Rohde M."/>
            <person name="Tindall B.J."/>
            <person name="Goeker M."/>
            <person name="Bristow J."/>
            <person name="Eisen J.A."/>
            <person name="Markowitz V."/>
            <person name="Hugenholtz P."/>
            <person name="Kyrpides N.C."/>
            <person name="Klenk H.-P."/>
            <person name="Chen F."/>
        </authorList>
    </citation>
    <scope>NUCLEOTIDE SEQUENCE [LARGE SCALE GENOMIC DNA]</scope>
    <source>
        <strain evidence="3">ATCC 33905 / DSM 74 / LMG 10896 / Claus 1</strain>
    </source>
</reference>
<keyword evidence="1" id="KW-0732">Signal</keyword>
<dbReference type="STRING" id="504472.Slin_4268"/>
<dbReference type="Pfam" id="PF13385">
    <property type="entry name" value="Laminin_G_3"/>
    <property type="match status" value="1"/>
</dbReference>
<dbReference type="AlphaFoldDB" id="D2QKT6"/>
<evidence type="ECO:0008006" key="4">
    <source>
        <dbReference type="Google" id="ProtNLM"/>
    </source>
</evidence>
<dbReference type="HOGENOM" id="CLU_888282_0_0_10"/>
<accession>D2QKT6</accession>
<dbReference type="GO" id="GO:0005975">
    <property type="term" value="P:carbohydrate metabolic process"/>
    <property type="evidence" value="ECO:0007669"/>
    <property type="project" value="UniProtKB-ARBA"/>
</dbReference>
<protein>
    <recommendedName>
        <fullName evidence="4">LamG domain protein jellyroll fold domain protein</fullName>
    </recommendedName>
</protein>
<keyword evidence="3" id="KW-1185">Reference proteome</keyword>
<dbReference type="Gene3D" id="2.60.120.200">
    <property type="match status" value="1"/>
</dbReference>
<dbReference type="EMBL" id="CP001769">
    <property type="protein sequence ID" value="ADB40252.1"/>
    <property type="molecule type" value="Genomic_DNA"/>
</dbReference>
<evidence type="ECO:0000256" key="1">
    <source>
        <dbReference type="SAM" id="SignalP"/>
    </source>
</evidence>
<dbReference type="RefSeq" id="WP_012928760.1">
    <property type="nucleotide sequence ID" value="NC_013730.1"/>
</dbReference>
<sequence length="313" mass="34117">MLYRILSVTLLCLLSTVLCFGQAANQLVACYSFSGNAQDGFGPNNGTVVNATLTTDRFGKPNSAYFFNRNAYINLPAAPFTNPTYTLSAWVRLASFPAQSDAFTIFSFSEPNQCLTLTNQPVYGGNVWNFFSYNTTGSVITTQSVQTNTWTHLTAIRAENALIFYINGERAQTVAINPTAPLSYTCPLQACIGIRPTQGNLIQPFHGDIDDVRVYRGVLSDAEVRVLYQATTCQTDFTLNPITAQPFVSLRNGDWNDPAVWSCGCIPKATDAVQVRHVVRVPSSYLANALRVYINGAAQVTYGLGGQLVLSAN</sequence>
<dbReference type="GO" id="GO:0004553">
    <property type="term" value="F:hydrolase activity, hydrolyzing O-glycosyl compounds"/>
    <property type="evidence" value="ECO:0007669"/>
    <property type="project" value="UniProtKB-ARBA"/>
</dbReference>
<evidence type="ECO:0000313" key="3">
    <source>
        <dbReference type="Proteomes" id="UP000002028"/>
    </source>
</evidence>
<name>D2QKT6_SPILD</name>
<dbReference type="SUPFAM" id="SSF49899">
    <property type="entry name" value="Concanavalin A-like lectins/glucanases"/>
    <property type="match status" value="1"/>
</dbReference>
<dbReference type="Proteomes" id="UP000002028">
    <property type="component" value="Chromosome"/>
</dbReference>
<proteinExistence type="predicted"/>
<feature type="signal peptide" evidence="1">
    <location>
        <begin position="1"/>
        <end position="23"/>
    </location>
</feature>
<dbReference type="KEGG" id="sli:Slin_4268"/>
<feature type="chain" id="PRO_5003033958" description="LamG domain protein jellyroll fold domain protein" evidence="1">
    <location>
        <begin position="24"/>
        <end position="313"/>
    </location>
</feature>
<organism evidence="2 3">
    <name type="scientific">Spirosoma linguale (strain ATCC 33905 / DSM 74 / LMG 10896 / Claus 1)</name>
    <dbReference type="NCBI Taxonomy" id="504472"/>
    <lineage>
        <taxon>Bacteria</taxon>
        <taxon>Pseudomonadati</taxon>
        <taxon>Bacteroidota</taxon>
        <taxon>Cytophagia</taxon>
        <taxon>Cytophagales</taxon>
        <taxon>Cytophagaceae</taxon>
        <taxon>Spirosoma</taxon>
    </lineage>
</organism>
<evidence type="ECO:0000313" key="2">
    <source>
        <dbReference type="EMBL" id="ADB40252.1"/>
    </source>
</evidence>